<dbReference type="GO" id="GO:0016485">
    <property type="term" value="P:protein processing"/>
    <property type="evidence" value="ECO:0007669"/>
    <property type="project" value="TreeGrafter"/>
</dbReference>
<evidence type="ECO:0000256" key="1">
    <source>
        <dbReference type="ARBA" id="ARBA00006814"/>
    </source>
</evidence>
<dbReference type="Pfam" id="PF01750">
    <property type="entry name" value="HycI"/>
    <property type="match status" value="1"/>
</dbReference>
<dbReference type="GO" id="GO:0004190">
    <property type="term" value="F:aspartic-type endopeptidase activity"/>
    <property type="evidence" value="ECO:0007669"/>
    <property type="project" value="UniProtKB-KW"/>
</dbReference>
<keyword evidence="4" id="KW-0378">Hydrolase</keyword>
<comment type="caution">
    <text evidence="5">The sequence shown here is derived from an EMBL/GenBank/DDBJ whole genome shotgun (WGS) entry which is preliminary data.</text>
</comment>
<comment type="similarity">
    <text evidence="1">Belongs to the peptidase A31 family.</text>
</comment>
<dbReference type="RefSeq" id="WP_261617037.1">
    <property type="nucleotide sequence ID" value="NZ_JALIDZ010000007.1"/>
</dbReference>
<keyword evidence="2" id="KW-0645">Protease</keyword>
<dbReference type="InterPro" id="IPR000671">
    <property type="entry name" value="Peptidase_A31"/>
</dbReference>
<sequence>MRTDATKTRTLVLGIGNVLLSDDGAGVHVVNALGQRQDRGEIGSDVALRDGGTIGLALLSEIEESGALIAVDAMDLDMRPGTVRTFRGADMDAQLRGNKKTAHEVALADLIAAARLAGCAPERRALVAIQPGATGWGLAATGPVQAAVPKACGAVIALIGEWSDAPG</sequence>
<name>A0AAW5QZX4_9HYPH</name>
<evidence type="ECO:0000313" key="6">
    <source>
        <dbReference type="Proteomes" id="UP001320898"/>
    </source>
</evidence>
<accession>A0AAW5QZX4</accession>
<dbReference type="PRINTS" id="PR00446">
    <property type="entry name" value="HYDRGNUPTAKE"/>
</dbReference>
<dbReference type="PANTHER" id="PTHR30302">
    <property type="entry name" value="HYDROGENASE 1 MATURATION PROTEASE"/>
    <property type="match status" value="1"/>
</dbReference>
<gene>
    <name evidence="5" type="ORF">MUB46_16540</name>
</gene>
<dbReference type="Gene3D" id="3.40.50.1450">
    <property type="entry name" value="HybD-like"/>
    <property type="match status" value="1"/>
</dbReference>
<dbReference type="InterPro" id="IPR023430">
    <property type="entry name" value="Pept_HybD-like_dom_sf"/>
</dbReference>
<organism evidence="5 6">
    <name type="scientific">Microbaculum marinisediminis</name>
    <dbReference type="NCBI Taxonomy" id="2931392"/>
    <lineage>
        <taxon>Bacteria</taxon>
        <taxon>Pseudomonadati</taxon>
        <taxon>Pseudomonadota</taxon>
        <taxon>Alphaproteobacteria</taxon>
        <taxon>Hyphomicrobiales</taxon>
        <taxon>Tepidamorphaceae</taxon>
        <taxon>Microbaculum</taxon>
    </lineage>
</organism>
<dbReference type="GO" id="GO:0008047">
    <property type="term" value="F:enzyme activator activity"/>
    <property type="evidence" value="ECO:0007669"/>
    <property type="project" value="InterPro"/>
</dbReference>
<dbReference type="EMBL" id="JALIDZ010000007">
    <property type="protein sequence ID" value="MCT8973472.1"/>
    <property type="molecule type" value="Genomic_DNA"/>
</dbReference>
<dbReference type="Proteomes" id="UP001320898">
    <property type="component" value="Unassembled WGS sequence"/>
</dbReference>
<dbReference type="CDD" id="cd06062">
    <property type="entry name" value="H2MP_MemB-H2up"/>
    <property type="match status" value="1"/>
</dbReference>
<protein>
    <submittedName>
        <fullName evidence="5">HyaD/HybD family hydrogenase maturation endopeptidase</fullName>
    </submittedName>
</protein>
<reference evidence="5 6" key="1">
    <citation type="submission" date="2022-04" db="EMBL/GenBank/DDBJ databases">
        <authorList>
            <person name="Ye Y.-Q."/>
            <person name="Du Z.-J."/>
        </authorList>
    </citation>
    <scope>NUCLEOTIDE SEQUENCE [LARGE SCALE GENOMIC DNA]</scope>
    <source>
        <strain evidence="5 6">A6E488</strain>
    </source>
</reference>
<dbReference type="SUPFAM" id="SSF53163">
    <property type="entry name" value="HybD-like"/>
    <property type="match status" value="1"/>
</dbReference>
<dbReference type="PANTHER" id="PTHR30302:SF1">
    <property type="entry name" value="HYDROGENASE 2 MATURATION PROTEASE"/>
    <property type="match status" value="1"/>
</dbReference>
<keyword evidence="3" id="KW-0064">Aspartyl protease</keyword>
<dbReference type="NCBIfam" id="TIGR00072">
    <property type="entry name" value="hydrog_prot"/>
    <property type="match status" value="1"/>
</dbReference>
<keyword evidence="6" id="KW-1185">Reference proteome</keyword>
<evidence type="ECO:0000256" key="2">
    <source>
        <dbReference type="ARBA" id="ARBA00022670"/>
    </source>
</evidence>
<evidence type="ECO:0000313" key="5">
    <source>
        <dbReference type="EMBL" id="MCT8973472.1"/>
    </source>
</evidence>
<evidence type="ECO:0000256" key="3">
    <source>
        <dbReference type="ARBA" id="ARBA00022750"/>
    </source>
</evidence>
<proteinExistence type="inferred from homology"/>
<evidence type="ECO:0000256" key="4">
    <source>
        <dbReference type="ARBA" id="ARBA00022801"/>
    </source>
</evidence>
<dbReference type="AlphaFoldDB" id="A0AAW5QZX4"/>